<comment type="function">
    <text evidence="8">Negative regulator of FtsZ ring formation; modulates the frequency and position of FtsZ ring formation. Inhibits FtsZ ring formation at polar sites. Interacts either with FtsZ or with one of its binding partners to promote depolymerization.</text>
</comment>
<feature type="transmembrane region" description="Helical" evidence="9">
    <location>
        <begin position="6"/>
        <end position="23"/>
    </location>
</feature>
<evidence type="ECO:0000256" key="4">
    <source>
        <dbReference type="ARBA" id="ARBA00023054"/>
    </source>
</evidence>
<feature type="coiled-coil region" evidence="8">
    <location>
        <begin position="385"/>
        <end position="426"/>
    </location>
</feature>
<name>A0ABS6JQI8_9BACI</name>
<keyword evidence="5 8" id="KW-0472">Membrane</keyword>
<evidence type="ECO:0000256" key="7">
    <source>
        <dbReference type="ARBA" id="ARBA00023306"/>
    </source>
</evidence>
<organism evidence="10 11">
    <name type="scientific">Evansella tamaricis</name>
    <dbReference type="NCBI Taxonomy" id="2069301"/>
    <lineage>
        <taxon>Bacteria</taxon>
        <taxon>Bacillati</taxon>
        <taxon>Bacillota</taxon>
        <taxon>Bacilli</taxon>
        <taxon>Bacillales</taxon>
        <taxon>Bacillaceae</taxon>
        <taxon>Evansella</taxon>
    </lineage>
</organism>
<comment type="subcellular location">
    <subcellularLocation>
        <location evidence="8">Cell membrane</location>
        <topology evidence="8">Single-pass membrane protein</topology>
    </subcellularLocation>
    <text evidence="8">Colocalized with FtsZ to the nascent septal site.</text>
</comment>
<evidence type="ECO:0000256" key="6">
    <source>
        <dbReference type="ARBA" id="ARBA00023210"/>
    </source>
</evidence>
<dbReference type="Proteomes" id="UP000784880">
    <property type="component" value="Unassembled WGS sequence"/>
</dbReference>
<evidence type="ECO:0000256" key="2">
    <source>
        <dbReference type="ARBA" id="ARBA00022692"/>
    </source>
</evidence>
<feature type="topological domain" description="Extracellular" evidence="8">
    <location>
        <begin position="1"/>
        <end position="4"/>
    </location>
</feature>
<evidence type="ECO:0000256" key="9">
    <source>
        <dbReference type="SAM" id="Phobius"/>
    </source>
</evidence>
<keyword evidence="11" id="KW-1185">Reference proteome</keyword>
<reference evidence="10 11" key="1">
    <citation type="submission" date="2021-06" db="EMBL/GenBank/DDBJ databases">
        <title>Bacillus sp. RD4P76, an endophyte from a halophyte.</title>
        <authorList>
            <person name="Sun J.-Q."/>
        </authorList>
    </citation>
    <scope>NUCLEOTIDE SEQUENCE [LARGE SCALE GENOMIC DNA]</scope>
    <source>
        <strain evidence="10 11">CGMCC 1.15917</strain>
    </source>
</reference>
<protein>
    <recommendedName>
        <fullName evidence="8">Septation ring formation regulator EzrA</fullName>
    </recommendedName>
</protein>
<evidence type="ECO:0000256" key="3">
    <source>
        <dbReference type="ARBA" id="ARBA00022989"/>
    </source>
</evidence>
<keyword evidence="1 8" id="KW-0132">Cell division</keyword>
<keyword evidence="6 8" id="KW-0717">Septation</keyword>
<feature type="topological domain" description="Cytoplasmic" evidence="8">
    <location>
        <begin position="24"/>
        <end position="566"/>
    </location>
</feature>
<comment type="similarity">
    <text evidence="8">Belongs to the EzrA family.</text>
</comment>
<evidence type="ECO:0000313" key="11">
    <source>
        <dbReference type="Proteomes" id="UP000784880"/>
    </source>
</evidence>
<evidence type="ECO:0000256" key="5">
    <source>
        <dbReference type="ARBA" id="ARBA00023136"/>
    </source>
</evidence>
<keyword evidence="3 8" id="KW-1133">Transmembrane helix</keyword>
<keyword evidence="2 8" id="KW-0812">Transmembrane</keyword>
<keyword evidence="4 8" id="KW-0175">Coiled coil</keyword>
<gene>
    <name evidence="8 10" type="primary">ezrA</name>
    <name evidence="10" type="ORF">KS419_23245</name>
</gene>
<dbReference type="RefSeq" id="WP_217069425.1">
    <property type="nucleotide sequence ID" value="NZ_JAHQCS010000183.1"/>
</dbReference>
<accession>A0ABS6JQI8</accession>
<evidence type="ECO:0000256" key="1">
    <source>
        <dbReference type="ARBA" id="ARBA00022618"/>
    </source>
</evidence>
<dbReference type="NCBIfam" id="NF003413">
    <property type="entry name" value="PRK04778.1-7"/>
    <property type="match status" value="1"/>
</dbReference>
<evidence type="ECO:0000313" key="10">
    <source>
        <dbReference type="EMBL" id="MBU9714665.1"/>
    </source>
</evidence>
<dbReference type="Pfam" id="PF06160">
    <property type="entry name" value="EzrA"/>
    <property type="match status" value="1"/>
</dbReference>
<dbReference type="HAMAP" id="MF_00728">
    <property type="entry name" value="EzrA"/>
    <property type="match status" value="1"/>
</dbReference>
<keyword evidence="7 8" id="KW-0131">Cell cycle</keyword>
<comment type="caution">
    <text evidence="10">The sequence shown here is derived from an EMBL/GenBank/DDBJ whole genome shotgun (WGS) entry which is preliminary data.</text>
</comment>
<dbReference type="InterPro" id="IPR010379">
    <property type="entry name" value="EzrA"/>
</dbReference>
<proteinExistence type="inferred from homology"/>
<sequence length="566" mass="66924">MFIYYVYGILVLLLFIIVYGAWSRKLIYKQVDRLESKKIQLMNTPVTEELSKIKSLKMSGETQERFEEWRNEWDEIITLQLPDMEEKLFDIEDMANKYRFGKAKKIISFVDEEFNKIKEHMDEMIEEVDQLVHSEEQNREEIGQVKDLFNDVKKKLWSHKGQLSGSTVRFERYLKETQSLFTTFESETDSGNYLQARDVLQTIRDQINFIDDAIEKVPKYLVQIEKDIPKQIEALEKGLVQMEEEGYPIKHFSFKWQVKELKKSLLALLPLVENLKIHEVTDPIDSIQNHIDDIYEKLEQEVLARKHVEDILPSIKFRVEKLPGEIQRLRADTEKVKLSYRISDEEDKKQLKLEKNWKDIQNQLSVMEDGITEKKQTFTSLMKMLQDFELTIGEIESQIEESRESLNHLRRNERTADEAIRELKERLLYAQRKLKRSNLPGIPHHLLDQSDRAQQSLRKASEKLNELPISMEDVIQRVDEATGYVNECVENLFATMEEAKLAESVIQYGNRYRRDYDDLNIKLLQAEDCFRHYQYEEALELALEGLKPIVPDVLEKVTQFTSLQKS</sequence>
<dbReference type="EMBL" id="JAHQCS010000183">
    <property type="protein sequence ID" value="MBU9714665.1"/>
    <property type="molecule type" value="Genomic_DNA"/>
</dbReference>
<evidence type="ECO:0000256" key="8">
    <source>
        <dbReference type="HAMAP-Rule" id="MF_00728"/>
    </source>
</evidence>
<keyword evidence="8" id="KW-1003">Cell membrane</keyword>